<reference evidence="2" key="1">
    <citation type="journal article" date="2019" name="Int. J. Syst. Evol. Microbiol.">
        <title>The Global Catalogue of Microorganisms (GCM) 10K type strain sequencing project: providing services to taxonomists for standard genome sequencing and annotation.</title>
        <authorList>
            <consortium name="The Broad Institute Genomics Platform"/>
            <consortium name="The Broad Institute Genome Sequencing Center for Infectious Disease"/>
            <person name="Wu L."/>
            <person name="Ma J."/>
        </authorList>
    </citation>
    <scope>NUCLEOTIDE SEQUENCE [LARGE SCALE GENOMIC DNA]</scope>
    <source>
        <strain evidence="2">JCM 12165</strain>
    </source>
</reference>
<dbReference type="RefSeq" id="WP_343974262.1">
    <property type="nucleotide sequence ID" value="NZ_BAAAJG010000007.1"/>
</dbReference>
<proteinExistence type="predicted"/>
<dbReference type="Gene3D" id="3.40.50.1820">
    <property type="entry name" value="alpha/beta hydrolase"/>
    <property type="match status" value="1"/>
</dbReference>
<accession>A0ABW4FML7</accession>
<sequence>MSNDPALNRVVRSDPCGGGNSVAIRFLRTYLSSAPAVEPEEFTACPVLMLHPVADRWTPLGLSLPFFERIAAPKRLVMLRDAGHMPVEQPALAGMARAFAQFVHELAPPPHQS</sequence>
<dbReference type="InterPro" id="IPR029058">
    <property type="entry name" value="AB_hydrolase_fold"/>
</dbReference>
<dbReference type="EMBL" id="JBHUCP010000016">
    <property type="protein sequence ID" value="MFD1531849.1"/>
    <property type="molecule type" value="Genomic_DNA"/>
</dbReference>
<organism evidence="1 2">
    <name type="scientific">Pseudonocardia aurantiaca</name>
    <dbReference type="NCBI Taxonomy" id="75290"/>
    <lineage>
        <taxon>Bacteria</taxon>
        <taxon>Bacillati</taxon>
        <taxon>Actinomycetota</taxon>
        <taxon>Actinomycetes</taxon>
        <taxon>Pseudonocardiales</taxon>
        <taxon>Pseudonocardiaceae</taxon>
        <taxon>Pseudonocardia</taxon>
    </lineage>
</organism>
<comment type="caution">
    <text evidence="1">The sequence shown here is derived from an EMBL/GenBank/DDBJ whole genome shotgun (WGS) entry which is preliminary data.</text>
</comment>
<name>A0ABW4FML7_9PSEU</name>
<evidence type="ECO:0008006" key="3">
    <source>
        <dbReference type="Google" id="ProtNLM"/>
    </source>
</evidence>
<protein>
    <recommendedName>
        <fullName evidence="3">Peptidase S33 tripeptidyl aminopeptidase-like C-terminal domain-containing protein</fullName>
    </recommendedName>
</protein>
<dbReference type="SUPFAM" id="SSF53474">
    <property type="entry name" value="alpha/beta-Hydrolases"/>
    <property type="match status" value="1"/>
</dbReference>
<evidence type="ECO:0000313" key="1">
    <source>
        <dbReference type="EMBL" id="MFD1531849.1"/>
    </source>
</evidence>
<dbReference type="Proteomes" id="UP001597145">
    <property type="component" value="Unassembled WGS sequence"/>
</dbReference>
<keyword evidence="2" id="KW-1185">Reference proteome</keyword>
<evidence type="ECO:0000313" key="2">
    <source>
        <dbReference type="Proteomes" id="UP001597145"/>
    </source>
</evidence>
<gene>
    <name evidence="1" type="ORF">ACFSCY_20660</name>
</gene>